<dbReference type="SUPFAM" id="SSF159234">
    <property type="entry name" value="FomD-like"/>
    <property type="match status" value="1"/>
</dbReference>
<evidence type="ECO:0000313" key="6">
    <source>
        <dbReference type="Proteomes" id="UP000011758"/>
    </source>
</evidence>
<dbReference type="InterPro" id="IPR007295">
    <property type="entry name" value="DUF402"/>
</dbReference>
<protein>
    <recommendedName>
        <fullName evidence="4">DUF402 domain-containing protein</fullName>
    </recommendedName>
</protein>
<name>M2Q4U3_9FIRM</name>
<evidence type="ECO:0000313" key="5">
    <source>
        <dbReference type="EMBL" id="EMD17271.1"/>
    </source>
</evidence>
<evidence type="ECO:0000256" key="1">
    <source>
        <dbReference type="ARBA" id="ARBA00022723"/>
    </source>
</evidence>
<sequence>MMNEKNTRKEIVIHCYKHDGTIHRCWENCMVLEETDKHFIVINNHTLVTESNGRKWMTREPAICYFPKDKWYNVICMIRKTGIYYYCNIASPTLYDGEAIKYIDYDLDLKVYPDHHYKILDEAEYKAHRRLYHYSDELDKIFHQQLDILIEMTKTMKGPFHKDFALRWYSEYQKMLGENV</sequence>
<dbReference type="Pfam" id="PF04167">
    <property type="entry name" value="DUF402"/>
    <property type="match status" value="1"/>
</dbReference>
<dbReference type="Proteomes" id="UP000011758">
    <property type="component" value="Unassembled WGS sequence"/>
</dbReference>
<dbReference type="NCBIfam" id="NF010183">
    <property type="entry name" value="PRK13662.1"/>
    <property type="match status" value="1"/>
</dbReference>
<keyword evidence="3" id="KW-0460">Magnesium</keyword>
<dbReference type="PIRSF" id="PIRSF028345">
    <property type="entry name" value="UCP028345"/>
    <property type="match status" value="1"/>
</dbReference>
<dbReference type="GO" id="GO:0046872">
    <property type="term" value="F:metal ion binding"/>
    <property type="evidence" value="ECO:0007669"/>
    <property type="project" value="UniProtKB-KW"/>
</dbReference>
<evidence type="ECO:0000256" key="2">
    <source>
        <dbReference type="ARBA" id="ARBA00022801"/>
    </source>
</evidence>
<evidence type="ECO:0000259" key="4">
    <source>
        <dbReference type="Pfam" id="PF04167"/>
    </source>
</evidence>
<dbReference type="PATRIC" id="fig|999415.3.peg.419"/>
<dbReference type="AlphaFoldDB" id="M2Q4U3"/>
<dbReference type="EMBL" id="AGEJ01000008">
    <property type="protein sequence ID" value="EMD17271.1"/>
    <property type="molecule type" value="Genomic_DNA"/>
</dbReference>
<keyword evidence="1" id="KW-0479">Metal-binding</keyword>
<reference evidence="5 6" key="1">
    <citation type="submission" date="2013-02" db="EMBL/GenBank/DDBJ databases">
        <title>The Genome Sequence of Lactobacillus catenaformis F0143.</title>
        <authorList>
            <consortium name="The Broad Institute Genome Sequencing Platform"/>
            <person name="Earl A."/>
            <person name="Ward D."/>
            <person name="Feldgarden M."/>
            <person name="Gevers D."/>
            <person name="Izard J."/>
            <person name="Blanton J.M."/>
            <person name="Mathney J."/>
            <person name="Dewhirst F.E."/>
            <person name="Young S.K."/>
            <person name="Zeng Q."/>
            <person name="Gargeya S."/>
            <person name="Fitzgerald M."/>
            <person name="Haas B."/>
            <person name="Abouelleil A."/>
            <person name="Alvarado L."/>
            <person name="Arachchi H.M."/>
            <person name="Berlin A."/>
            <person name="Chapman S.B."/>
            <person name="Gearin G."/>
            <person name="Goldberg J."/>
            <person name="Griggs A."/>
            <person name="Gujja S."/>
            <person name="Hansen M."/>
            <person name="Heiman D."/>
            <person name="Howarth C."/>
            <person name="Larimer J."/>
            <person name="Lui A."/>
            <person name="MacDonald P.J.P."/>
            <person name="McCowen C."/>
            <person name="Montmayeur A."/>
            <person name="Murphy C."/>
            <person name="Neiman D."/>
            <person name="Pearson M."/>
            <person name="Priest M."/>
            <person name="Roberts A."/>
            <person name="Saif S."/>
            <person name="Shea T."/>
            <person name="Sisk P."/>
            <person name="Stolte C."/>
            <person name="Sykes S."/>
            <person name="Wortman J."/>
            <person name="Nusbaum C."/>
            <person name="Birren B."/>
        </authorList>
    </citation>
    <scope>NUCLEOTIDE SEQUENCE [LARGE SCALE GENOMIC DNA]</scope>
    <source>
        <strain evidence="5 6">OT 569</strain>
    </source>
</reference>
<gene>
    <name evidence="5" type="ORF">HMPREF9943_00424</name>
</gene>
<dbReference type="InterPro" id="IPR035930">
    <property type="entry name" value="FomD-like_sf"/>
</dbReference>
<keyword evidence="2" id="KW-0378">Hydrolase</keyword>
<dbReference type="GO" id="GO:0016787">
    <property type="term" value="F:hydrolase activity"/>
    <property type="evidence" value="ECO:0007669"/>
    <property type="project" value="UniProtKB-KW"/>
</dbReference>
<dbReference type="InterPro" id="IPR016882">
    <property type="entry name" value="SA1684"/>
</dbReference>
<keyword evidence="6" id="KW-1185">Reference proteome</keyword>
<dbReference type="eggNOG" id="COG3557">
    <property type="taxonomic scope" value="Bacteria"/>
</dbReference>
<feature type="domain" description="DUF402" evidence="4">
    <location>
        <begin position="19"/>
        <end position="154"/>
    </location>
</feature>
<dbReference type="Gene3D" id="2.40.380.10">
    <property type="entry name" value="FomD-like"/>
    <property type="match status" value="1"/>
</dbReference>
<accession>M2Q4U3</accession>
<comment type="caution">
    <text evidence="5">The sequence shown here is derived from an EMBL/GenBank/DDBJ whole genome shotgun (WGS) entry which is preliminary data.</text>
</comment>
<proteinExistence type="predicted"/>
<dbReference type="PANTHER" id="PTHR39159:SF1">
    <property type="entry name" value="UPF0374 PROTEIN YGAC"/>
    <property type="match status" value="1"/>
</dbReference>
<dbReference type="STRING" id="999415.HMPREF9943_00424"/>
<evidence type="ECO:0000256" key="3">
    <source>
        <dbReference type="ARBA" id="ARBA00022842"/>
    </source>
</evidence>
<organism evidence="5 6">
    <name type="scientific">Eggerthia catenaformis OT 569 = DSM 20559</name>
    <dbReference type="NCBI Taxonomy" id="999415"/>
    <lineage>
        <taxon>Bacteria</taxon>
        <taxon>Bacillati</taxon>
        <taxon>Bacillota</taxon>
        <taxon>Erysipelotrichia</taxon>
        <taxon>Erysipelotrichales</taxon>
        <taxon>Coprobacillaceae</taxon>
        <taxon>Eggerthia</taxon>
    </lineage>
</organism>
<dbReference type="PANTHER" id="PTHR39159">
    <property type="match status" value="1"/>
</dbReference>
<dbReference type="InterPro" id="IPR050212">
    <property type="entry name" value="Ntdp-like"/>
</dbReference>
<dbReference type="BioCyc" id="ECAT999415-HMP:GTTI-434-MONOMER"/>